<dbReference type="OrthoDB" id="5421182at2"/>
<evidence type="ECO:0000313" key="2">
    <source>
        <dbReference type="Proteomes" id="UP000256845"/>
    </source>
</evidence>
<evidence type="ECO:0000313" key="1">
    <source>
        <dbReference type="EMBL" id="RED49220.1"/>
    </source>
</evidence>
<organism evidence="1 2">
    <name type="scientific">Aestuariispira insulae</name>
    <dbReference type="NCBI Taxonomy" id="1461337"/>
    <lineage>
        <taxon>Bacteria</taxon>
        <taxon>Pseudomonadati</taxon>
        <taxon>Pseudomonadota</taxon>
        <taxon>Alphaproteobacteria</taxon>
        <taxon>Rhodospirillales</taxon>
        <taxon>Kiloniellaceae</taxon>
        <taxon>Aestuariispira</taxon>
    </lineage>
</organism>
<proteinExistence type="predicted"/>
<dbReference type="Proteomes" id="UP000256845">
    <property type="component" value="Unassembled WGS sequence"/>
</dbReference>
<dbReference type="EMBL" id="QRDW01000006">
    <property type="protein sequence ID" value="RED49220.1"/>
    <property type="molecule type" value="Genomic_DNA"/>
</dbReference>
<accession>A0A3D9HIB1</accession>
<dbReference type="SUPFAM" id="SSF53850">
    <property type="entry name" value="Periplasmic binding protein-like II"/>
    <property type="match status" value="1"/>
</dbReference>
<protein>
    <recommendedName>
        <fullName evidence="3">Amino acid ABC transporter substrate-binding protein (PAAT family)</fullName>
    </recommendedName>
</protein>
<comment type="caution">
    <text evidence="1">The sequence shown here is derived from an EMBL/GenBank/DDBJ whole genome shotgun (WGS) entry which is preliminary data.</text>
</comment>
<keyword evidence="2" id="KW-1185">Reference proteome</keyword>
<sequence>MCGSLASLAPLFRIAVIGIFCLIPWQIGLAEEAKTPLKIASIDWCPQLCQGEDQKDGLEGYIMDTVRALFRDSPYELQVTVLPWSRAIGYTRLGRAHALLSPAKAEAPDLIYPAHEIGNQRMCFFSLASNPWTFDGPESLEGHLTGIAADTSIEELNDFIHTREDLFNFSTYGPHYLRNSLNMLRLKRVTSFLFTYNSTIYAARRFGMDRDIRVAGCVSLAKVYMAFSPNPELKAEVSAMRAYFDVRMKTFLKEGRVAPLMAQYGLPDWTRLEVSSGKPGL</sequence>
<gene>
    <name evidence="1" type="ORF">DFP90_106198</name>
</gene>
<evidence type="ECO:0008006" key="3">
    <source>
        <dbReference type="Google" id="ProtNLM"/>
    </source>
</evidence>
<reference evidence="1 2" key="1">
    <citation type="submission" date="2018-07" db="EMBL/GenBank/DDBJ databases">
        <title>Genomic Encyclopedia of Type Strains, Phase III (KMG-III): the genomes of soil and plant-associated and newly described type strains.</title>
        <authorList>
            <person name="Whitman W."/>
        </authorList>
    </citation>
    <scope>NUCLEOTIDE SEQUENCE [LARGE SCALE GENOMIC DNA]</scope>
    <source>
        <strain evidence="1 2">CECT 8488</strain>
    </source>
</reference>
<name>A0A3D9HIB1_9PROT</name>
<dbReference type="RefSeq" id="WP_115937415.1">
    <property type="nucleotide sequence ID" value="NZ_QRDW01000006.1"/>
</dbReference>
<dbReference type="AlphaFoldDB" id="A0A3D9HIB1"/>